<organism evidence="1 2">
    <name type="scientific">Botryotinia fuckeliana (strain T4)</name>
    <name type="common">Noble rot fungus</name>
    <name type="synonym">Botrytis cinerea</name>
    <dbReference type="NCBI Taxonomy" id="999810"/>
    <lineage>
        <taxon>Eukaryota</taxon>
        <taxon>Fungi</taxon>
        <taxon>Dikarya</taxon>
        <taxon>Ascomycota</taxon>
        <taxon>Pezizomycotina</taxon>
        <taxon>Leotiomycetes</taxon>
        <taxon>Helotiales</taxon>
        <taxon>Sclerotiniaceae</taxon>
        <taxon>Botrytis</taxon>
    </lineage>
</organism>
<dbReference type="InParanoid" id="G2Y356"/>
<dbReference type="AlphaFoldDB" id="G2Y356"/>
<dbReference type="Proteomes" id="UP000008177">
    <property type="component" value="Unplaced contigs"/>
</dbReference>
<sequence length="117" mass="13532">MAMIRAEVIPARALCCIKFDVSGSTKSHRSSRSFEIIVISGYIGIRAREVSWRIISVETLIFSRYRKVIRFGTKSLQCYNKFPCQSFGEFDHARLFIARTDSFIPILGHKTRIMFTF</sequence>
<dbReference type="HOGENOM" id="CLU_2084490_0_0_1"/>
<evidence type="ECO:0000313" key="1">
    <source>
        <dbReference type="EMBL" id="CCD47096.1"/>
    </source>
</evidence>
<reference evidence="2" key="1">
    <citation type="journal article" date="2011" name="PLoS Genet.">
        <title>Genomic analysis of the necrotrophic fungal pathogens Sclerotinia sclerotiorum and Botrytis cinerea.</title>
        <authorList>
            <person name="Amselem J."/>
            <person name="Cuomo C.A."/>
            <person name="van Kan J.A."/>
            <person name="Viaud M."/>
            <person name="Benito E.P."/>
            <person name="Couloux A."/>
            <person name="Coutinho P.M."/>
            <person name="de Vries R.P."/>
            <person name="Dyer P.S."/>
            <person name="Fillinger S."/>
            <person name="Fournier E."/>
            <person name="Gout L."/>
            <person name="Hahn M."/>
            <person name="Kohn L."/>
            <person name="Lapalu N."/>
            <person name="Plummer K.M."/>
            <person name="Pradier J.M."/>
            <person name="Quevillon E."/>
            <person name="Sharon A."/>
            <person name="Simon A."/>
            <person name="ten Have A."/>
            <person name="Tudzynski B."/>
            <person name="Tudzynski P."/>
            <person name="Wincker P."/>
            <person name="Andrew M."/>
            <person name="Anthouard V."/>
            <person name="Beever R.E."/>
            <person name="Beffa R."/>
            <person name="Benoit I."/>
            <person name="Bouzid O."/>
            <person name="Brault B."/>
            <person name="Chen Z."/>
            <person name="Choquer M."/>
            <person name="Collemare J."/>
            <person name="Cotton P."/>
            <person name="Danchin E.G."/>
            <person name="Da Silva C."/>
            <person name="Gautier A."/>
            <person name="Giraud C."/>
            <person name="Giraud T."/>
            <person name="Gonzalez C."/>
            <person name="Grossetete S."/>
            <person name="Guldener U."/>
            <person name="Henrissat B."/>
            <person name="Howlett B.J."/>
            <person name="Kodira C."/>
            <person name="Kretschmer M."/>
            <person name="Lappartient A."/>
            <person name="Leroch M."/>
            <person name="Levis C."/>
            <person name="Mauceli E."/>
            <person name="Neuveglise C."/>
            <person name="Oeser B."/>
            <person name="Pearson M."/>
            <person name="Poulain J."/>
            <person name="Poussereau N."/>
            <person name="Quesneville H."/>
            <person name="Rascle C."/>
            <person name="Schumacher J."/>
            <person name="Segurens B."/>
            <person name="Sexton A."/>
            <person name="Silva E."/>
            <person name="Sirven C."/>
            <person name="Soanes D.M."/>
            <person name="Talbot N.J."/>
            <person name="Templeton M."/>
            <person name="Yandava C."/>
            <person name="Yarden O."/>
            <person name="Zeng Q."/>
            <person name="Rollins J.A."/>
            <person name="Lebrun M.H."/>
            <person name="Dickman M."/>
        </authorList>
    </citation>
    <scope>NUCLEOTIDE SEQUENCE [LARGE SCALE GENOMIC DNA]</scope>
    <source>
        <strain evidence="2">T4</strain>
    </source>
</reference>
<dbReference type="EMBL" id="FQ790285">
    <property type="protein sequence ID" value="CCD47096.1"/>
    <property type="molecule type" value="Genomic_DNA"/>
</dbReference>
<accession>G2Y356</accession>
<name>G2Y356_BOTF4</name>
<protein>
    <submittedName>
        <fullName evidence="1">Uncharacterized protein</fullName>
    </submittedName>
</protein>
<proteinExistence type="predicted"/>
<gene>
    <name evidence="1" type="ORF">BofuT4_P039980.1</name>
</gene>
<evidence type="ECO:0000313" key="2">
    <source>
        <dbReference type="Proteomes" id="UP000008177"/>
    </source>
</evidence>